<feature type="compositionally biased region" description="Pro residues" evidence="1">
    <location>
        <begin position="19"/>
        <end position="30"/>
    </location>
</feature>
<evidence type="ECO:0000313" key="3">
    <source>
        <dbReference type="Proteomes" id="UP001054837"/>
    </source>
</evidence>
<comment type="caution">
    <text evidence="2">The sequence shown here is derived from an EMBL/GenBank/DDBJ whole genome shotgun (WGS) entry which is preliminary data.</text>
</comment>
<keyword evidence="3" id="KW-1185">Reference proteome</keyword>
<reference evidence="2 3" key="1">
    <citation type="submission" date="2021-06" db="EMBL/GenBank/DDBJ databases">
        <title>Caerostris darwini draft genome.</title>
        <authorList>
            <person name="Kono N."/>
            <person name="Arakawa K."/>
        </authorList>
    </citation>
    <scope>NUCLEOTIDE SEQUENCE [LARGE SCALE GENOMIC DNA]</scope>
</reference>
<evidence type="ECO:0000256" key="1">
    <source>
        <dbReference type="SAM" id="MobiDB-lite"/>
    </source>
</evidence>
<proteinExistence type="predicted"/>
<evidence type="ECO:0000313" key="2">
    <source>
        <dbReference type="EMBL" id="GIY51945.1"/>
    </source>
</evidence>
<protein>
    <submittedName>
        <fullName evidence="2">Uncharacterized protein</fullName>
    </submittedName>
</protein>
<feature type="compositionally biased region" description="Polar residues" evidence="1">
    <location>
        <begin position="1"/>
        <end position="11"/>
    </location>
</feature>
<organism evidence="2 3">
    <name type="scientific">Caerostris darwini</name>
    <dbReference type="NCBI Taxonomy" id="1538125"/>
    <lineage>
        <taxon>Eukaryota</taxon>
        <taxon>Metazoa</taxon>
        <taxon>Ecdysozoa</taxon>
        <taxon>Arthropoda</taxon>
        <taxon>Chelicerata</taxon>
        <taxon>Arachnida</taxon>
        <taxon>Araneae</taxon>
        <taxon>Araneomorphae</taxon>
        <taxon>Entelegynae</taxon>
        <taxon>Araneoidea</taxon>
        <taxon>Araneidae</taxon>
        <taxon>Caerostris</taxon>
    </lineage>
</organism>
<sequence length="178" mass="20004">MFLKSCGNSVNKKACSSLPPTPTQGPPTCAPVPDNAGAFSPLYERREVPPFVFMRIGVLQEFCMNKCLLRATPFCRHELTAASPLTTSNPQSTHTHPLFQNWSDHNLAINEALNHAAKKYPSSENQERINDLDECFIKVQGHIDIGEEDWGWVCMELSFDLISFEYQLNSALSMISHF</sequence>
<dbReference type="EMBL" id="BPLQ01010622">
    <property type="protein sequence ID" value="GIY51945.1"/>
    <property type="molecule type" value="Genomic_DNA"/>
</dbReference>
<dbReference type="Proteomes" id="UP001054837">
    <property type="component" value="Unassembled WGS sequence"/>
</dbReference>
<gene>
    <name evidence="2" type="ORF">CDAR_597171</name>
</gene>
<accession>A0AAV4U2I0</accession>
<name>A0AAV4U2I0_9ARAC</name>
<feature type="region of interest" description="Disordered" evidence="1">
    <location>
        <begin position="1"/>
        <end position="30"/>
    </location>
</feature>
<dbReference type="AlphaFoldDB" id="A0AAV4U2I0"/>